<accession>A0A545TF53</accession>
<keyword evidence="8" id="KW-1185">Reference proteome</keyword>
<name>A0A545TF53_9PROT</name>
<dbReference type="Pfam" id="PF01810">
    <property type="entry name" value="LysE"/>
    <property type="match status" value="1"/>
</dbReference>
<evidence type="ECO:0000256" key="4">
    <source>
        <dbReference type="ARBA" id="ARBA00022989"/>
    </source>
</evidence>
<protein>
    <submittedName>
        <fullName evidence="7">LysE family translocator</fullName>
    </submittedName>
</protein>
<evidence type="ECO:0000256" key="3">
    <source>
        <dbReference type="ARBA" id="ARBA00022692"/>
    </source>
</evidence>
<feature type="transmembrane region" description="Helical" evidence="6">
    <location>
        <begin position="71"/>
        <end position="92"/>
    </location>
</feature>
<proteinExistence type="predicted"/>
<feature type="transmembrane region" description="Helical" evidence="6">
    <location>
        <begin position="162"/>
        <end position="190"/>
    </location>
</feature>
<feature type="transmembrane region" description="Helical" evidence="6">
    <location>
        <begin position="40"/>
        <end position="65"/>
    </location>
</feature>
<dbReference type="PANTHER" id="PTHR30086">
    <property type="entry name" value="ARGININE EXPORTER PROTEIN ARGO"/>
    <property type="match status" value="1"/>
</dbReference>
<evidence type="ECO:0000256" key="6">
    <source>
        <dbReference type="SAM" id="Phobius"/>
    </source>
</evidence>
<evidence type="ECO:0000256" key="5">
    <source>
        <dbReference type="ARBA" id="ARBA00023136"/>
    </source>
</evidence>
<dbReference type="OrthoDB" id="7346064at2"/>
<keyword evidence="4 6" id="KW-1133">Transmembrane helix</keyword>
<reference evidence="7 8" key="1">
    <citation type="submission" date="2019-06" db="EMBL/GenBank/DDBJ databases">
        <title>Whole genome sequence for Rhodospirillaceae sp. R148.</title>
        <authorList>
            <person name="Wang G."/>
        </authorList>
    </citation>
    <scope>NUCLEOTIDE SEQUENCE [LARGE SCALE GENOMIC DNA]</scope>
    <source>
        <strain evidence="7 8">R148</strain>
    </source>
</reference>
<sequence length="239" mass="25243">MDTAIVILSIIGALLIGTMSPGPSFLVVARISLAQSRHEAIAAALGVGLGGVVYGGLALLGLHLLLAQVEWLYLGLKILGGSYLMYLAYLLWKGAGDDLQLSSAHSKDGAKGKTAVRAPELHTPELRAPELRVPELRGSKSRGFGRALLVGMTTQLSNPKTAIVYSSIFAAFLPAAFPLSLSVVLLSLIFLVESSWYGLVAVTLSSSGPRGVYLRAKRWIDRLAGSVMGFLGVRLIADS</sequence>
<evidence type="ECO:0000256" key="2">
    <source>
        <dbReference type="ARBA" id="ARBA00022475"/>
    </source>
</evidence>
<feature type="transmembrane region" description="Helical" evidence="6">
    <location>
        <begin position="196"/>
        <end position="213"/>
    </location>
</feature>
<organism evidence="7 8">
    <name type="scientific">Denitrobaculum tricleocarpae</name>
    <dbReference type="NCBI Taxonomy" id="2591009"/>
    <lineage>
        <taxon>Bacteria</taxon>
        <taxon>Pseudomonadati</taxon>
        <taxon>Pseudomonadota</taxon>
        <taxon>Alphaproteobacteria</taxon>
        <taxon>Rhodospirillales</taxon>
        <taxon>Rhodospirillaceae</taxon>
        <taxon>Denitrobaculum</taxon>
    </lineage>
</organism>
<gene>
    <name evidence="7" type="ORF">FKG95_23155</name>
</gene>
<dbReference type="PANTHER" id="PTHR30086:SF19">
    <property type="entry name" value="THREONINE EFFLUX PROTEIN"/>
    <property type="match status" value="1"/>
</dbReference>
<evidence type="ECO:0000313" key="7">
    <source>
        <dbReference type="EMBL" id="TQV75811.1"/>
    </source>
</evidence>
<dbReference type="EMBL" id="VHSH01000009">
    <property type="protein sequence ID" value="TQV75811.1"/>
    <property type="molecule type" value="Genomic_DNA"/>
</dbReference>
<evidence type="ECO:0000313" key="8">
    <source>
        <dbReference type="Proteomes" id="UP000315252"/>
    </source>
</evidence>
<dbReference type="RefSeq" id="WP_142898798.1">
    <property type="nucleotide sequence ID" value="NZ_ML660060.1"/>
</dbReference>
<keyword evidence="5 6" id="KW-0472">Membrane</keyword>
<dbReference type="AlphaFoldDB" id="A0A545TF53"/>
<dbReference type="GO" id="GO:0015171">
    <property type="term" value="F:amino acid transmembrane transporter activity"/>
    <property type="evidence" value="ECO:0007669"/>
    <property type="project" value="TreeGrafter"/>
</dbReference>
<dbReference type="InterPro" id="IPR001123">
    <property type="entry name" value="LeuE-type"/>
</dbReference>
<comment type="caution">
    <text evidence="7">The sequence shown here is derived from an EMBL/GenBank/DDBJ whole genome shotgun (WGS) entry which is preliminary data.</text>
</comment>
<dbReference type="Proteomes" id="UP000315252">
    <property type="component" value="Unassembled WGS sequence"/>
</dbReference>
<evidence type="ECO:0000256" key="1">
    <source>
        <dbReference type="ARBA" id="ARBA00004651"/>
    </source>
</evidence>
<dbReference type="GO" id="GO:0005886">
    <property type="term" value="C:plasma membrane"/>
    <property type="evidence" value="ECO:0007669"/>
    <property type="project" value="UniProtKB-SubCell"/>
</dbReference>
<keyword evidence="2" id="KW-1003">Cell membrane</keyword>
<comment type="subcellular location">
    <subcellularLocation>
        <location evidence="1">Cell membrane</location>
        <topology evidence="1">Multi-pass membrane protein</topology>
    </subcellularLocation>
</comment>
<keyword evidence="3 6" id="KW-0812">Transmembrane</keyword>
<feature type="transmembrane region" description="Helical" evidence="6">
    <location>
        <begin position="6"/>
        <end position="28"/>
    </location>
</feature>